<dbReference type="AlphaFoldDB" id="A0A917UJ45"/>
<sequence length="83" mass="8554">MSGACSIRECRSPIVRHSRSPSDGGSDLEEEQVILRAFGAVAVRAGVLVSEPVVQTSTAGVVRTDQRGGPLGVDGLELLGVPP</sequence>
<evidence type="ECO:0000313" key="1">
    <source>
        <dbReference type="EMBL" id="GGJ61846.1"/>
    </source>
</evidence>
<evidence type="ECO:0000313" key="2">
    <source>
        <dbReference type="Proteomes" id="UP000625682"/>
    </source>
</evidence>
<accession>A0A917UJ45</accession>
<reference evidence="1" key="2">
    <citation type="submission" date="2020-09" db="EMBL/GenBank/DDBJ databases">
        <authorList>
            <person name="Sun Q."/>
            <person name="Zhou Y."/>
        </authorList>
    </citation>
    <scope>NUCLEOTIDE SEQUENCE</scope>
    <source>
        <strain evidence="1">CGMCC 4.7272</strain>
    </source>
</reference>
<organism evidence="1 2">
    <name type="scientific">Streptomyces lacrimifluminis</name>
    <dbReference type="NCBI Taxonomy" id="1500077"/>
    <lineage>
        <taxon>Bacteria</taxon>
        <taxon>Bacillati</taxon>
        <taxon>Actinomycetota</taxon>
        <taxon>Actinomycetes</taxon>
        <taxon>Kitasatosporales</taxon>
        <taxon>Streptomycetaceae</taxon>
        <taxon>Streptomyces</taxon>
    </lineage>
</organism>
<comment type="caution">
    <text evidence="1">The sequence shown here is derived from an EMBL/GenBank/DDBJ whole genome shotgun (WGS) entry which is preliminary data.</text>
</comment>
<dbReference type="Proteomes" id="UP000625682">
    <property type="component" value="Unassembled WGS sequence"/>
</dbReference>
<gene>
    <name evidence="1" type="ORF">GCM10012282_68880</name>
</gene>
<reference evidence="1" key="1">
    <citation type="journal article" date="2014" name="Int. J. Syst. Evol. Microbiol.">
        <title>Complete genome sequence of Corynebacterium casei LMG S-19264T (=DSM 44701T), isolated from a smear-ripened cheese.</title>
        <authorList>
            <consortium name="US DOE Joint Genome Institute (JGI-PGF)"/>
            <person name="Walter F."/>
            <person name="Albersmeier A."/>
            <person name="Kalinowski J."/>
            <person name="Ruckert C."/>
        </authorList>
    </citation>
    <scope>NUCLEOTIDE SEQUENCE</scope>
    <source>
        <strain evidence="1">CGMCC 4.7272</strain>
    </source>
</reference>
<protein>
    <submittedName>
        <fullName evidence="1">Uncharacterized protein</fullName>
    </submittedName>
</protein>
<dbReference type="EMBL" id="BMMU01000033">
    <property type="protein sequence ID" value="GGJ61846.1"/>
    <property type="molecule type" value="Genomic_DNA"/>
</dbReference>
<name>A0A917UJ45_9ACTN</name>
<keyword evidence="2" id="KW-1185">Reference proteome</keyword>
<proteinExistence type="predicted"/>